<name>A0A074W6Q1_9PEZI</name>
<dbReference type="OrthoDB" id="3871322at2759"/>
<proteinExistence type="predicted"/>
<dbReference type="EMBL" id="KL584728">
    <property type="protein sequence ID" value="KEQ68563.1"/>
    <property type="molecule type" value="Genomic_DNA"/>
</dbReference>
<dbReference type="RefSeq" id="XP_013422738.1">
    <property type="nucleotide sequence ID" value="XM_013567284.1"/>
</dbReference>
<dbReference type="HOGENOM" id="CLU_1309884_0_0_1"/>
<accession>A0A074W6Q1</accession>
<evidence type="ECO:0000313" key="3">
    <source>
        <dbReference type="Proteomes" id="UP000027730"/>
    </source>
</evidence>
<feature type="compositionally biased region" description="Basic and acidic residues" evidence="1">
    <location>
        <begin position="1"/>
        <end position="28"/>
    </location>
</feature>
<reference evidence="2 3" key="1">
    <citation type="journal article" date="2014" name="BMC Genomics">
        <title>Genome sequencing of four Aureobasidium pullulans varieties: biotechnological potential, stress tolerance, and description of new species.</title>
        <authorList>
            <person name="Gostin Ar C."/>
            <person name="Ohm R.A."/>
            <person name="Kogej T."/>
            <person name="Sonjak S."/>
            <person name="Turk M."/>
            <person name="Zajc J."/>
            <person name="Zalar P."/>
            <person name="Grube M."/>
            <person name="Sun H."/>
            <person name="Han J."/>
            <person name="Sharma A."/>
            <person name="Chiniquy J."/>
            <person name="Ngan C.Y."/>
            <person name="Lipzen A."/>
            <person name="Barry K."/>
            <person name="Grigoriev I.V."/>
            <person name="Gunde-Cimerman N."/>
        </authorList>
    </citation>
    <scope>NUCLEOTIDE SEQUENCE [LARGE SCALE GENOMIC DNA]</scope>
    <source>
        <strain evidence="2 3">CBS 147.97</strain>
    </source>
</reference>
<organism evidence="2 3">
    <name type="scientific">Aureobasidium namibiae CBS 147.97</name>
    <dbReference type="NCBI Taxonomy" id="1043004"/>
    <lineage>
        <taxon>Eukaryota</taxon>
        <taxon>Fungi</taxon>
        <taxon>Dikarya</taxon>
        <taxon>Ascomycota</taxon>
        <taxon>Pezizomycotina</taxon>
        <taxon>Dothideomycetes</taxon>
        <taxon>Dothideomycetidae</taxon>
        <taxon>Dothideales</taxon>
        <taxon>Saccotheciaceae</taxon>
        <taxon>Aureobasidium</taxon>
    </lineage>
</organism>
<feature type="compositionally biased region" description="Basic and acidic residues" evidence="1">
    <location>
        <begin position="44"/>
        <end position="57"/>
    </location>
</feature>
<protein>
    <submittedName>
        <fullName evidence="2">Uncharacterized protein</fullName>
    </submittedName>
</protein>
<feature type="region of interest" description="Disordered" evidence="1">
    <location>
        <begin position="1"/>
        <end position="72"/>
    </location>
</feature>
<feature type="region of interest" description="Disordered" evidence="1">
    <location>
        <begin position="175"/>
        <end position="210"/>
    </location>
</feature>
<sequence>MHEYRTACRECETDKQRQERLARERQARADSPQKFLAYQRKFGRKPENREKTKQKNREYRKKHPGVEHLQHEQLSIRRATRLVEQVFSGRSKTIANTYTWKTHTPVSFDDKVEHHCTACHRFRFLKHWWKEKSRPETTETSSNHDRYMCSRCFANDWNLVVPETFSGRLPRLFTSPDYPPPFRKERLKANKSAHDIKKQHEEDEKENERS</sequence>
<dbReference type="GeneID" id="25412616"/>
<evidence type="ECO:0000313" key="2">
    <source>
        <dbReference type="EMBL" id="KEQ68563.1"/>
    </source>
</evidence>
<gene>
    <name evidence="2" type="ORF">M436DRAFT_58224</name>
</gene>
<dbReference type="Proteomes" id="UP000027730">
    <property type="component" value="Unassembled WGS sequence"/>
</dbReference>
<evidence type="ECO:0000256" key="1">
    <source>
        <dbReference type="SAM" id="MobiDB-lite"/>
    </source>
</evidence>
<dbReference type="AlphaFoldDB" id="A0A074W6Q1"/>
<keyword evidence="3" id="KW-1185">Reference proteome</keyword>
<feature type="compositionally biased region" description="Basic and acidic residues" evidence="1">
    <location>
        <begin position="182"/>
        <end position="210"/>
    </location>
</feature>